<protein>
    <submittedName>
        <fullName evidence="1">Uncharacterized protein</fullName>
    </submittedName>
</protein>
<reference evidence="1" key="1">
    <citation type="submission" date="2020-08" db="EMBL/GenBank/DDBJ databases">
        <title>Multicomponent nature underlies the extraordinary mechanical properties of spider dragline silk.</title>
        <authorList>
            <person name="Kono N."/>
            <person name="Nakamura H."/>
            <person name="Mori M."/>
            <person name="Yoshida Y."/>
            <person name="Ohtoshi R."/>
            <person name="Malay A.D."/>
            <person name="Moran D.A.P."/>
            <person name="Tomita M."/>
            <person name="Numata K."/>
            <person name="Arakawa K."/>
        </authorList>
    </citation>
    <scope>NUCLEOTIDE SEQUENCE</scope>
</reference>
<evidence type="ECO:0000313" key="1">
    <source>
        <dbReference type="EMBL" id="GFS89913.1"/>
    </source>
</evidence>
<dbReference type="EMBL" id="BMAW01029811">
    <property type="protein sequence ID" value="GFU13894.1"/>
    <property type="molecule type" value="Genomic_DNA"/>
</dbReference>
<accession>A0A8X6N1V4</accession>
<dbReference type="Proteomes" id="UP000887013">
    <property type="component" value="Unassembled WGS sequence"/>
</dbReference>
<name>A0A8X6N1V4_NEPPI</name>
<comment type="caution">
    <text evidence="1">The sequence shown here is derived from an EMBL/GenBank/DDBJ whole genome shotgun (WGS) entry which is preliminary data.</text>
</comment>
<dbReference type="AlphaFoldDB" id="A0A8X6N1V4"/>
<organism evidence="1 3">
    <name type="scientific">Nephila pilipes</name>
    <name type="common">Giant wood spider</name>
    <name type="synonym">Nephila maculata</name>
    <dbReference type="NCBI Taxonomy" id="299642"/>
    <lineage>
        <taxon>Eukaryota</taxon>
        <taxon>Metazoa</taxon>
        <taxon>Ecdysozoa</taxon>
        <taxon>Arthropoda</taxon>
        <taxon>Chelicerata</taxon>
        <taxon>Arachnida</taxon>
        <taxon>Araneae</taxon>
        <taxon>Araneomorphae</taxon>
        <taxon>Entelegynae</taxon>
        <taxon>Araneoidea</taxon>
        <taxon>Nephilidae</taxon>
        <taxon>Nephila</taxon>
    </lineage>
</organism>
<gene>
    <name evidence="1" type="ORF">NPIL_378861</name>
    <name evidence="2" type="ORF">NPIL_569191</name>
</gene>
<keyword evidence="3" id="KW-1185">Reference proteome</keyword>
<dbReference type="EMBL" id="BMAW01053206">
    <property type="protein sequence ID" value="GFS89913.1"/>
    <property type="molecule type" value="Genomic_DNA"/>
</dbReference>
<proteinExistence type="predicted"/>
<evidence type="ECO:0000313" key="3">
    <source>
        <dbReference type="Proteomes" id="UP000887013"/>
    </source>
</evidence>
<evidence type="ECO:0000313" key="2">
    <source>
        <dbReference type="EMBL" id="GFU13894.1"/>
    </source>
</evidence>
<sequence>MLLRNTLHPYALERNTGRPRVAGVFRNKHERCPKLQHNHPLHPGEWEKVVTNGPVKREGQKEKVYHHRSTRLNPISLTREEPRTCLFLSSGR</sequence>